<evidence type="ECO:0000313" key="1">
    <source>
        <dbReference type="EMBL" id="GAA4708479.1"/>
    </source>
</evidence>
<sequence>MTAEHLPHVAAEIEATVRAIDGVSDVYATGSAVLRTIGASARRLGLRADEASPVLVHRDEDGVHVDIALGVHATDSATRLTRIVDQAVRDLLAEQGLTNAYIAVSVVHVDELPPALAPGRS</sequence>
<accession>A0ABP8XHZ3</accession>
<gene>
    <name evidence="1" type="ORF">GCM10023198_33930</name>
</gene>
<dbReference type="EMBL" id="BAABHM010000015">
    <property type="protein sequence ID" value="GAA4708479.1"/>
    <property type="molecule type" value="Genomic_DNA"/>
</dbReference>
<dbReference type="Proteomes" id="UP001500843">
    <property type="component" value="Unassembled WGS sequence"/>
</dbReference>
<comment type="caution">
    <text evidence="1">The sequence shown here is derived from an EMBL/GenBank/DDBJ whole genome shotgun (WGS) entry which is preliminary data.</text>
</comment>
<evidence type="ECO:0008006" key="3">
    <source>
        <dbReference type="Google" id="ProtNLM"/>
    </source>
</evidence>
<name>A0ABP8XHZ3_9MICO</name>
<proteinExistence type="predicted"/>
<reference evidence="2" key="1">
    <citation type="journal article" date="2019" name="Int. J. Syst. Evol. Microbiol.">
        <title>The Global Catalogue of Microorganisms (GCM) 10K type strain sequencing project: providing services to taxonomists for standard genome sequencing and annotation.</title>
        <authorList>
            <consortium name="The Broad Institute Genomics Platform"/>
            <consortium name="The Broad Institute Genome Sequencing Center for Infectious Disease"/>
            <person name="Wu L."/>
            <person name="Ma J."/>
        </authorList>
    </citation>
    <scope>NUCLEOTIDE SEQUENCE [LARGE SCALE GENOMIC DNA]</scope>
    <source>
        <strain evidence="2">JCM 17975</strain>
    </source>
</reference>
<evidence type="ECO:0000313" key="2">
    <source>
        <dbReference type="Proteomes" id="UP001500843"/>
    </source>
</evidence>
<organism evidence="1 2">
    <name type="scientific">Promicromonospora umidemergens</name>
    <dbReference type="NCBI Taxonomy" id="629679"/>
    <lineage>
        <taxon>Bacteria</taxon>
        <taxon>Bacillati</taxon>
        <taxon>Actinomycetota</taxon>
        <taxon>Actinomycetes</taxon>
        <taxon>Micrococcales</taxon>
        <taxon>Promicromonosporaceae</taxon>
        <taxon>Promicromonospora</taxon>
    </lineage>
</organism>
<keyword evidence="2" id="KW-1185">Reference proteome</keyword>
<dbReference type="RefSeq" id="WP_253874703.1">
    <property type="nucleotide sequence ID" value="NZ_BAABHM010000015.1"/>
</dbReference>
<protein>
    <recommendedName>
        <fullName evidence="3">Alkaline shock family protein YloU</fullName>
    </recommendedName>
</protein>